<keyword evidence="3" id="KW-1185">Reference proteome</keyword>
<proteinExistence type="predicted"/>
<dbReference type="PANTHER" id="PTHR34154:SF10">
    <property type="entry name" value="ASL1-LIKE GLYCOSYL HYDROLASE CATALYTIC DOMAIN-CONTAINING PROTEIN"/>
    <property type="match status" value="1"/>
</dbReference>
<evidence type="ECO:0000313" key="2">
    <source>
        <dbReference type="EMBL" id="KAJ5738596.1"/>
    </source>
</evidence>
<name>A0AAD6HV00_9EURO</name>
<dbReference type="Pfam" id="PF11790">
    <property type="entry name" value="Glyco_hydro_cc"/>
    <property type="match status" value="1"/>
</dbReference>
<reference evidence="2" key="1">
    <citation type="journal article" date="2023" name="IMA Fungus">
        <title>Comparative genomic study of the Penicillium genus elucidates a diverse pangenome and 15 lateral gene transfer events.</title>
        <authorList>
            <person name="Petersen C."/>
            <person name="Sorensen T."/>
            <person name="Nielsen M.R."/>
            <person name="Sondergaard T.E."/>
            <person name="Sorensen J.L."/>
            <person name="Fitzpatrick D.A."/>
            <person name="Frisvad J.C."/>
            <person name="Nielsen K.L."/>
        </authorList>
    </citation>
    <scope>NUCLEOTIDE SEQUENCE</scope>
    <source>
        <strain evidence="2">IBT 17514</strain>
    </source>
</reference>
<dbReference type="InterPro" id="IPR024655">
    <property type="entry name" value="Asl1_glyco_hydro_catalytic"/>
</dbReference>
<dbReference type="SUPFAM" id="SSF51445">
    <property type="entry name" value="(Trans)glycosidases"/>
    <property type="match status" value="1"/>
</dbReference>
<feature type="domain" description="Asl1-like glycosyl hydrolase catalytic" evidence="1">
    <location>
        <begin position="67"/>
        <end position="165"/>
    </location>
</feature>
<dbReference type="GO" id="GO:0071966">
    <property type="term" value="P:fungal-type cell wall polysaccharide metabolic process"/>
    <property type="evidence" value="ECO:0007669"/>
    <property type="project" value="TreeGrafter"/>
</dbReference>
<dbReference type="InterPro" id="IPR017853">
    <property type="entry name" value="GH"/>
</dbReference>
<accession>A0AAD6HV00</accession>
<dbReference type="Gene3D" id="3.20.20.80">
    <property type="entry name" value="Glycosidases"/>
    <property type="match status" value="1"/>
</dbReference>
<dbReference type="EMBL" id="JAQJAN010000002">
    <property type="protein sequence ID" value="KAJ5738596.1"/>
    <property type="molecule type" value="Genomic_DNA"/>
</dbReference>
<evidence type="ECO:0000259" key="1">
    <source>
        <dbReference type="Pfam" id="PF11790"/>
    </source>
</evidence>
<reference evidence="2" key="2">
    <citation type="submission" date="2023-01" db="EMBL/GenBank/DDBJ databases">
        <authorList>
            <person name="Petersen C."/>
        </authorList>
    </citation>
    <scope>NUCLEOTIDE SEQUENCE</scope>
    <source>
        <strain evidence="2">IBT 17514</strain>
    </source>
</reference>
<dbReference type="Proteomes" id="UP001215712">
    <property type="component" value="Unassembled WGS sequence"/>
</dbReference>
<dbReference type="PANTHER" id="PTHR34154">
    <property type="entry name" value="ALKALI-SENSITIVE LINKAGE PROTEIN 1"/>
    <property type="match status" value="1"/>
</dbReference>
<evidence type="ECO:0000313" key="3">
    <source>
        <dbReference type="Proteomes" id="UP001215712"/>
    </source>
</evidence>
<organism evidence="2 3">
    <name type="scientific">Penicillium malachiteum</name>
    <dbReference type="NCBI Taxonomy" id="1324776"/>
    <lineage>
        <taxon>Eukaryota</taxon>
        <taxon>Fungi</taxon>
        <taxon>Dikarya</taxon>
        <taxon>Ascomycota</taxon>
        <taxon>Pezizomycotina</taxon>
        <taxon>Eurotiomycetes</taxon>
        <taxon>Eurotiomycetidae</taxon>
        <taxon>Eurotiales</taxon>
        <taxon>Aspergillaceae</taxon>
        <taxon>Penicillium</taxon>
    </lineage>
</organism>
<dbReference type="GO" id="GO:0009277">
    <property type="term" value="C:fungal-type cell wall"/>
    <property type="evidence" value="ECO:0007669"/>
    <property type="project" value="TreeGrafter"/>
</dbReference>
<protein>
    <recommendedName>
        <fullName evidence="1">Asl1-like glycosyl hydrolase catalytic domain-containing protein</fullName>
    </recommendedName>
</protein>
<dbReference type="InterPro" id="IPR053183">
    <property type="entry name" value="ASL1"/>
</dbReference>
<gene>
    <name evidence="2" type="ORF">N7493_001751</name>
</gene>
<comment type="caution">
    <text evidence="2">The sequence shown here is derived from an EMBL/GenBank/DDBJ whole genome shotgun (WGS) entry which is preliminary data.</text>
</comment>
<dbReference type="AlphaFoldDB" id="A0AAD6HV00"/>
<sequence length="169" mass="18650">MEIGGEIPEDIEYVPTMWGSGSVDDGWTSAAKKALKDGSTRILRFNEPDMSSQADMSASDAATYYKNTDEGLDWLDSFLDDCNDCSVSAIAIHWYGGSVSDVKTFVNEAIDLASGYSISEVWLTEFGLSSDEDGISDLSTTAIFLKEASKWLDEQSEVTRYAFFYYAND</sequence>